<name>A0A8H6ZD79_9AGAR</name>
<reference evidence="2" key="1">
    <citation type="submission" date="2020-05" db="EMBL/GenBank/DDBJ databases">
        <title>Mycena genomes resolve the evolution of fungal bioluminescence.</title>
        <authorList>
            <person name="Tsai I.J."/>
        </authorList>
    </citation>
    <scope>NUCLEOTIDE SEQUENCE</scope>
    <source>
        <strain evidence="2">160909Yilan</strain>
    </source>
</reference>
<evidence type="ECO:0000256" key="1">
    <source>
        <dbReference type="SAM" id="MobiDB-lite"/>
    </source>
</evidence>
<feature type="compositionally biased region" description="Basic and acidic residues" evidence="1">
    <location>
        <begin position="301"/>
        <end position="318"/>
    </location>
</feature>
<gene>
    <name evidence="2" type="ORF">MSAN_00098200</name>
</gene>
<sequence length="392" mass="44041">MRTWNSFGTSQLQDKLKQFCGLRRSATRLASLNTADAPRHSRTSPSSNARHVFVIACSIARVRQRLASPLSTPRQLCGHTPIRNCPADVALAPPRTIHVLYRASRQRLRQSHRWSMIPRPIYNPPTHLSTTKANIRYYLPPHGPAPTPNAPTTRRRIQAPQLWTSRCPTPDRRLVKNTTQCKGSYWCSLTSSCIRARDSTIRFVILPPNGRASPLDAVGRAVLDNELGTRAACTPRYVLPDPVRLTDSKARFLRSHPHDHLRIGARSYRPKERSARWSWDRDHGERPKRVRRAQTRSRASSSRELDDSRRFGSGRDDVTSRGVRQYALPVPAEPRVRCGAVRVRIYNCIVPGWDDTISVAADRSGFGFSMSSRSACARRASSSFPGKTAAAT</sequence>
<dbReference type="Proteomes" id="UP000623467">
    <property type="component" value="Unassembled WGS sequence"/>
</dbReference>
<proteinExistence type="predicted"/>
<protein>
    <submittedName>
        <fullName evidence="2">Uncharacterized protein</fullName>
    </submittedName>
</protein>
<evidence type="ECO:0000313" key="3">
    <source>
        <dbReference type="Proteomes" id="UP000623467"/>
    </source>
</evidence>
<comment type="caution">
    <text evidence="2">The sequence shown here is derived from an EMBL/GenBank/DDBJ whole genome shotgun (WGS) entry which is preliminary data.</text>
</comment>
<accession>A0A8H6ZD79</accession>
<evidence type="ECO:0000313" key="2">
    <source>
        <dbReference type="EMBL" id="KAF7376808.1"/>
    </source>
</evidence>
<feature type="region of interest" description="Disordered" evidence="1">
    <location>
        <begin position="274"/>
        <end position="318"/>
    </location>
</feature>
<feature type="compositionally biased region" description="Basic and acidic residues" evidence="1">
    <location>
        <begin position="274"/>
        <end position="287"/>
    </location>
</feature>
<organism evidence="2 3">
    <name type="scientific">Mycena sanguinolenta</name>
    <dbReference type="NCBI Taxonomy" id="230812"/>
    <lineage>
        <taxon>Eukaryota</taxon>
        <taxon>Fungi</taxon>
        <taxon>Dikarya</taxon>
        <taxon>Basidiomycota</taxon>
        <taxon>Agaricomycotina</taxon>
        <taxon>Agaricomycetes</taxon>
        <taxon>Agaricomycetidae</taxon>
        <taxon>Agaricales</taxon>
        <taxon>Marasmiineae</taxon>
        <taxon>Mycenaceae</taxon>
        <taxon>Mycena</taxon>
    </lineage>
</organism>
<dbReference type="EMBL" id="JACAZH010000001">
    <property type="protein sequence ID" value="KAF7376808.1"/>
    <property type="molecule type" value="Genomic_DNA"/>
</dbReference>
<keyword evidence="3" id="KW-1185">Reference proteome</keyword>
<dbReference type="AlphaFoldDB" id="A0A8H6ZD79"/>